<name>A0A9D2M9A1_9FIRM</name>
<proteinExistence type="predicted"/>
<feature type="domain" description="Copper amine oxidase-like N-terminal" evidence="2">
    <location>
        <begin position="519"/>
        <end position="623"/>
    </location>
</feature>
<comment type="caution">
    <text evidence="3">The sequence shown here is derived from an EMBL/GenBank/DDBJ whole genome shotgun (WGS) entry which is preliminary data.</text>
</comment>
<accession>A0A9D2M9A1</accession>
<dbReference type="InterPro" id="IPR036278">
    <property type="entry name" value="Sialidase_sf"/>
</dbReference>
<dbReference type="AlphaFoldDB" id="A0A9D2M9A1"/>
<dbReference type="Gene3D" id="3.30.457.10">
    <property type="entry name" value="Copper amine oxidase-like, N-terminal domain"/>
    <property type="match status" value="1"/>
</dbReference>
<feature type="chain" id="PRO_5039111058" evidence="1">
    <location>
        <begin position="24"/>
        <end position="630"/>
    </location>
</feature>
<dbReference type="InterPro" id="IPR036582">
    <property type="entry name" value="Mao_N_sf"/>
</dbReference>
<dbReference type="Proteomes" id="UP000824208">
    <property type="component" value="Unassembled WGS sequence"/>
</dbReference>
<evidence type="ECO:0000259" key="2">
    <source>
        <dbReference type="Pfam" id="PF07833"/>
    </source>
</evidence>
<evidence type="ECO:0000313" key="3">
    <source>
        <dbReference type="EMBL" id="HJB55970.1"/>
    </source>
</evidence>
<reference evidence="3" key="2">
    <citation type="submission" date="2021-04" db="EMBL/GenBank/DDBJ databases">
        <authorList>
            <person name="Gilroy R."/>
        </authorList>
    </citation>
    <scope>NUCLEOTIDE SEQUENCE</scope>
    <source>
        <strain evidence="3">CHK189-11263</strain>
    </source>
</reference>
<dbReference type="SUPFAM" id="SSF55383">
    <property type="entry name" value="Copper amine oxidase, domain N"/>
    <property type="match status" value="1"/>
</dbReference>
<reference evidence="3" key="1">
    <citation type="journal article" date="2021" name="PeerJ">
        <title>Extensive microbial diversity within the chicken gut microbiome revealed by metagenomics and culture.</title>
        <authorList>
            <person name="Gilroy R."/>
            <person name="Ravi A."/>
            <person name="Getino M."/>
            <person name="Pursley I."/>
            <person name="Horton D.L."/>
            <person name="Alikhan N.F."/>
            <person name="Baker D."/>
            <person name="Gharbi K."/>
            <person name="Hall N."/>
            <person name="Watson M."/>
            <person name="Adriaenssens E.M."/>
            <person name="Foster-Nyarko E."/>
            <person name="Jarju S."/>
            <person name="Secka A."/>
            <person name="Antonio M."/>
            <person name="Oren A."/>
            <person name="Chaudhuri R.R."/>
            <person name="La Ragione R."/>
            <person name="Hildebrand F."/>
            <person name="Pallen M.J."/>
        </authorList>
    </citation>
    <scope>NUCLEOTIDE SEQUENCE</scope>
    <source>
        <strain evidence="3">CHK189-11263</strain>
    </source>
</reference>
<dbReference type="SUPFAM" id="SSF50939">
    <property type="entry name" value="Sialidases"/>
    <property type="match status" value="1"/>
</dbReference>
<feature type="signal peptide" evidence="1">
    <location>
        <begin position="1"/>
        <end position="23"/>
    </location>
</feature>
<evidence type="ECO:0000313" key="4">
    <source>
        <dbReference type="Proteomes" id="UP000824208"/>
    </source>
</evidence>
<keyword evidence="1" id="KW-0732">Signal</keyword>
<sequence length="630" mass="69509">MKRFLSVLLALALSVGLSLPALAAEETVDIRVQEGPVWLGVREDADDSFLVYSADQGKTWKAAEPEEVYPYGGVQYTGRDYILFSAGSTAYTSLDGIHWEALPGRDWLEETARFDPTLNGGLYTREIGLLWTGSEYIMRQKLLEDPRDTAVHYGDGLRNHMVTFLDENYEVIGVKVFDGQVDAIGYENGVYSATVGGETHTFSRSDWDLGQGFGDNYAVGEAGVLRKVYVDNPEGGSLIARFDFAMDGRSWVTVENTPWTTSPEMVSILPSSGKDFFVCNTYSGEIYTSSDGFTWTTHTPVTGTWHSIEGVSSPLRANYTFRRAGSGYLVCQNVFGTGGMYGAGGDTQGPRNHVLTFVDENWNEIWSHDFGAQVLDAMRLDGERDGAWYALVEGADGAAVWTSEDGAEWTLTELTALPEAPQGDPRFQVRDGRLWASFYGDPAYWVDCGEYELPEGCHLEVRPLVHSWDETYGEAMGLVVEAVDGQGYVYTALTRLLDQGALSMEFNALFPTPRYYVTLDGEYLSFDTMPLAQNDRILVPLRGIAEALDFTVTWDQTSNRAVCTKDGTQIAVEIGTANAWVDGEARPQDVASLAQQNRTYVPLRFFSEAFGLNVDWDGGHNTAVLTTAAE</sequence>
<organism evidence="3 4">
    <name type="scientific">Candidatus Flavonifractor intestinipullorum</name>
    <dbReference type="NCBI Taxonomy" id="2838587"/>
    <lineage>
        <taxon>Bacteria</taxon>
        <taxon>Bacillati</taxon>
        <taxon>Bacillota</taxon>
        <taxon>Clostridia</taxon>
        <taxon>Eubacteriales</taxon>
        <taxon>Oscillospiraceae</taxon>
        <taxon>Flavonifractor</taxon>
    </lineage>
</organism>
<dbReference type="EMBL" id="DWYC01000002">
    <property type="protein sequence ID" value="HJB55970.1"/>
    <property type="molecule type" value="Genomic_DNA"/>
</dbReference>
<protein>
    <submittedName>
        <fullName evidence="3">Copper amine oxidase N-terminal domain-containing protein</fullName>
    </submittedName>
</protein>
<dbReference type="InterPro" id="IPR012854">
    <property type="entry name" value="Cu_amine_oxidase-like_N"/>
</dbReference>
<evidence type="ECO:0000256" key="1">
    <source>
        <dbReference type="SAM" id="SignalP"/>
    </source>
</evidence>
<gene>
    <name evidence="3" type="ORF">H9714_00265</name>
</gene>
<dbReference type="Pfam" id="PF07833">
    <property type="entry name" value="Cu_amine_oxidN1"/>
    <property type="match status" value="1"/>
</dbReference>